<dbReference type="Gene3D" id="3.30.505.10">
    <property type="entry name" value="SH2 domain"/>
    <property type="match status" value="1"/>
</dbReference>
<dbReference type="InterPro" id="IPR036860">
    <property type="entry name" value="SH2_dom_sf"/>
</dbReference>
<feature type="domain" description="Kazal-like" evidence="33">
    <location>
        <begin position="188"/>
        <end position="242"/>
    </location>
</feature>
<dbReference type="CDD" id="cd00054">
    <property type="entry name" value="EGF_CA"/>
    <property type="match status" value="2"/>
</dbReference>
<evidence type="ECO:0000256" key="6">
    <source>
        <dbReference type="ARBA" id="ARBA00022475"/>
    </source>
</evidence>
<feature type="domain" description="Laminin G" evidence="28">
    <location>
        <begin position="1223"/>
        <end position="1399"/>
    </location>
</feature>
<dbReference type="PROSITE" id="PS50027">
    <property type="entry name" value="EGF_LAM_2"/>
    <property type="match status" value="2"/>
</dbReference>
<dbReference type="Gene3D" id="3.30.60.30">
    <property type="match status" value="9"/>
</dbReference>
<dbReference type="FunFam" id="3.30.60.30:FF:000018">
    <property type="entry name" value="Transmembrane agrin"/>
    <property type="match status" value="1"/>
</dbReference>
<dbReference type="InterPro" id="IPR003595">
    <property type="entry name" value="Tyr_Pase_cat"/>
</dbReference>
<dbReference type="PROSITE" id="PS01186">
    <property type="entry name" value="EGF_2"/>
    <property type="match status" value="1"/>
</dbReference>
<dbReference type="PROSITE" id="PS50055">
    <property type="entry name" value="TYR_PHOSPHATASE_PTP"/>
    <property type="match status" value="1"/>
</dbReference>
<dbReference type="InterPro" id="IPR013320">
    <property type="entry name" value="ConA-like_dom_sf"/>
</dbReference>
<dbReference type="GO" id="GO:0004726">
    <property type="term" value="F:non-membrane spanning protein tyrosine phosphatase activity"/>
    <property type="evidence" value="ECO:0007669"/>
    <property type="project" value="TreeGrafter"/>
</dbReference>
<dbReference type="GO" id="GO:0005886">
    <property type="term" value="C:plasma membrane"/>
    <property type="evidence" value="ECO:0007669"/>
    <property type="project" value="UniProtKB-SubCell"/>
</dbReference>
<dbReference type="CDD" id="cd00104">
    <property type="entry name" value="KAZAL_FS"/>
    <property type="match status" value="9"/>
</dbReference>
<feature type="non-terminal residue" evidence="34">
    <location>
        <position position="2281"/>
    </location>
</feature>
<dbReference type="InterPro" id="IPR000387">
    <property type="entry name" value="Tyr_Pase_dom"/>
</dbReference>
<keyword evidence="8 21" id="KW-0245">EGF-like domain</keyword>
<dbReference type="SMART" id="SM00282">
    <property type="entry name" value="LamG"/>
    <property type="match status" value="3"/>
</dbReference>
<comment type="subcellular location">
    <subcellularLocation>
        <location evidence="1">Cell membrane</location>
        <topology evidence="1">Single-pass membrane protein</topology>
    </subcellularLocation>
    <subcellularLocation>
        <location evidence="2">Cytoplasm</location>
    </subcellularLocation>
</comment>
<dbReference type="InterPro" id="IPR036364">
    <property type="entry name" value="SEA_dom_sf"/>
</dbReference>
<dbReference type="CDD" id="cd14544">
    <property type="entry name" value="PTPc-N11_6"/>
    <property type="match status" value="1"/>
</dbReference>
<dbReference type="SUPFAM" id="SSF52799">
    <property type="entry name" value="(Phosphotyrosine protein) phosphatases II"/>
    <property type="match status" value="1"/>
</dbReference>
<keyword evidence="9" id="KW-0812">Transmembrane</keyword>
<keyword evidence="10" id="KW-0479">Metal-binding</keyword>
<dbReference type="FunFam" id="3.30.60.30:FF:000024">
    <property type="entry name" value="Transmembrane agrin"/>
    <property type="match status" value="1"/>
</dbReference>
<feature type="domain" description="SH2" evidence="26">
    <location>
        <begin position="1830"/>
        <end position="1935"/>
    </location>
</feature>
<evidence type="ECO:0000256" key="2">
    <source>
        <dbReference type="ARBA" id="ARBA00004496"/>
    </source>
</evidence>
<dbReference type="InterPro" id="IPR016130">
    <property type="entry name" value="Tyr_Pase_AS"/>
</dbReference>
<dbReference type="FunFam" id="3.30.60.30:FF:000022">
    <property type="entry name" value="Transmembrane agrin"/>
    <property type="match status" value="1"/>
</dbReference>
<evidence type="ECO:0000259" key="27">
    <source>
        <dbReference type="PROSITE" id="PS50024"/>
    </source>
</evidence>
<keyword evidence="20 23" id="KW-0424">Laminin EGF-like domain</keyword>
<feature type="disulfide bond" evidence="23">
    <location>
        <begin position="700"/>
        <end position="717"/>
    </location>
</feature>
<dbReference type="GO" id="GO:0030154">
    <property type="term" value="P:cell differentiation"/>
    <property type="evidence" value="ECO:0007669"/>
    <property type="project" value="UniProtKB-KW"/>
</dbReference>
<dbReference type="GO" id="GO:0050839">
    <property type="term" value="F:cell adhesion molecule binding"/>
    <property type="evidence" value="ECO:0007669"/>
    <property type="project" value="TreeGrafter"/>
</dbReference>
<dbReference type="SUPFAM" id="SSF82671">
    <property type="entry name" value="SEA domain"/>
    <property type="match status" value="1"/>
</dbReference>
<dbReference type="Pfam" id="PF00008">
    <property type="entry name" value="EGF"/>
    <property type="match status" value="3"/>
</dbReference>
<evidence type="ECO:0000256" key="19">
    <source>
        <dbReference type="ARBA" id="ARBA00023180"/>
    </source>
</evidence>
<evidence type="ECO:0000259" key="26">
    <source>
        <dbReference type="PROSITE" id="PS50001"/>
    </source>
</evidence>
<dbReference type="PROSITE" id="PS00010">
    <property type="entry name" value="ASX_HYDROXYL"/>
    <property type="match status" value="1"/>
</dbReference>
<evidence type="ECO:0000256" key="16">
    <source>
        <dbReference type="ARBA" id="ARBA00022999"/>
    </source>
</evidence>
<evidence type="ECO:0000313" key="35">
    <source>
        <dbReference type="Proteomes" id="UP000886611"/>
    </source>
</evidence>
<feature type="signal peptide" evidence="25">
    <location>
        <begin position="1"/>
        <end position="21"/>
    </location>
</feature>
<evidence type="ECO:0000259" key="32">
    <source>
        <dbReference type="PROSITE" id="PS50056"/>
    </source>
</evidence>
<dbReference type="InterPro" id="IPR000152">
    <property type="entry name" value="EGF-type_Asp/Asn_hydroxyl_site"/>
</dbReference>
<evidence type="ECO:0000259" key="31">
    <source>
        <dbReference type="PROSITE" id="PS50055"/>
    </source>
</evidence>
<feature type="domain" description="Kazal-like" evidence="33">
    <location>
        <begin position="406"/>
        <end position="453"/>
    </location>
</feature>
<dbReference type="InterPro" id="IPR000242">
    <property type="entry name" value="PTP_cat"/>
</dbReference>
<feature type="disulfide bond" evidence="23">
    <location>
        <begin position="719"/>
        <end position="728"/>
    </location>
</feature>
<dbReference type="Gene3D" id="3.90.190.10">
    <property type="entry name" value="Protein tyrosine phosphatase superfamily"/>
    <property type="match status" value="1"/>
</dbReference>
<evidence type="ECO:0000256" key="3">
    <source>
        <dbReference type="ARBA" id="ARBA00013064"/>
    </source>
</evidence>
<dbReference type="PROSITE" id="PS50025">
    <property type="entry name" value="LAM_G_DOMAIN"/>
    <property type="match status" value="3"/>
</dbReference>
<evidence type="ECO:0000259" key="33">
    <source>
        <dbReference type="PROSITE" id="PS51465"/>
    </source>
</evidence>
<dbReference type="Pfam" id="PF07648">
    <property type="entry name" value="Kazal_2"/>
    <property type="match status" value="8"/>
</dbReference>
<feature type="region of interest" description="Disordered" evidence="24">
    <location>
        <begin position="827"/>
        <end position="935"/>
    </location>
</feature>
<dbReference type="GO" id="GO:0070374">
    <property type="term" value="P:positive regulation of ERK1 and ERK2 cascade"/>
    <property type="evidence" value="ECO:0007669"/>
    <property type="project" value="TreeGrafter"/>
</dbReference>
<feature type="domain" description="Kazal-like" evidence="33">
    <location>
        <begin position="259"/>
        <end position="314"/>
    </location>
</feature>
<dbReference type="SMART" id="SM00280">
    <property type="entry name" value="KAZAL"/>
    <property type="match status" value="9"/>
</dbReference>
<dbReference type="SMART" id="SM00179">
    <property type="entry name" value="EGF_CA"/>
    <property type="match status" value="2"/>
</dbReference>
<feature type="domain" description="Kazal-like" evidence="33">
    <location>
        <begin position="460"/>
        <end position="518"/>
    </location>
</feature>
<dbReference type="CDD" id="cd00055">
    <property type="entry name" value="EGF_Lam"/>
    <property type="match status" value="2"/>
</dbReference>
<feature type="compositionally biased region" description="Low complexity" evidence="24">
    <location>
        <begin position="903"/>
        <end position="914"/>
    </location>
</feature>
<feature type="domain" description="Laminin G" evidence="28">
    <location>
        <begin position="1441"/>
        <end position="1624"/>
    </location>
</feature>
<keyword evidence="12" id="KW-0221">Differentiation</keyword>
<proteinExistence type="predicted"/>
<dbReference type="InterPro" id="IPR002350">
    <property type="entry name" value="Kazal_dom"/>
</dbReference>
<dbReference type="PROSITE" id="PS00022">
    <property type="entry name" value="EGF_1"/>
    <property type="match status" value="2"/>
</dbReference>
<keyword evidence="5" id="KW-0217">Developmental protein</keyword>
<feature type="compositionally biased region" description="Low complexity" evidence="24">
    <location>
        <begin position="888"/>
        <end position="897"/>
    </location>
</feature>
<evidence type="ECO:0000256" key="17">
    <source>
        <dbReference type="ARBA" id="ARBA00023136"/>
    </source>
</evidence>
<dbReference type="FunFam" id="3.30.505.10:FF:000012">
    <property type="entry name" value="Tyrosine-protein phosphatase non-receptor type"/>
    <property type="match status" value="1"/>
</dbReference>
<keyword evidence="35" id="KW-1185">Reference proteome</keyword>
<keyword evidence="6" id="KW-1003">Cell membrane</keyword>
<dbReference type="FunFam" id="2.60.120.200:FF:000031">
    <property type="entry name" value="NtA agrin"/>
    <property type="match status" value="1"/>
</dbReference>
<evidence type="ECO:0000256" key="21">
    <source>
        <dbReference type="PROSITE-ProRule" id="PRU00076"/>
    </source>
</evidence>
<feature type="domain" description="Tyrosine specific protein phosphatases" evidence="32">
    <location>
        <begin position="2154"/>
        <end position="2230"/>
    </location>
</feature>
<evidence type="ECO:0000256" key="4">
    <source>
        <dbReference type="ARBA" id="ARBA00016077"/>
    </source>
</evidence>
<feature type="domain" description="SEA" evidence="27">
    <location>
        <begin position="976"/>
        <end position="1098"/>
    </location>
</feature>
<dbReference type="EC" id="3.1.3.48" evidence="3"/>
<dbReference type="GO" id="GO:0005737">
    <property type="term" value="C:cytoplasm"/>
    <property type="evidence" value="ECO:0007669"/>
    <property type="project" value="UniProtKB-SubCell"/>
</dbReference>
<dbReference type="Pfam" id="PF00017">
    <property type="entry name" value="SH2"/>
    <property type="match status" value="1"/>
</dbReference>
<feature type="disulfide bond" evidence="21">
    <location>
        <begin position="1208"/>
        <end position="1217"/>
    </location>
</feature>
<dbReference type="PROSITE" id="PS50001">
    <property type="entry name" value="SH2"/>
    <property type="match status" value="2"/>
</dbReference>
<keyword evidence="25" id="KW-0732">Signal</keyword>
<dbReference type="Gene3D" id="2.60.120.200">
    <property type="match status" value="3"/>
</dbReference>
<feature type="domain" description="SH2" evidence="26">
    <location>
        <begin position="1713"/>
        <end position="1820"/>
    </location>
</feature>
<dbReference type="Pfam" id="PF00102">
    <property type="entry name" value="Y_phosphatase"/>
    <property type="match status" value="1"/>
</dbReference>
<dbReference type="SMART" id="SM00274">
    <property type="entry name" value="FOLN"/>
    <property type="match status" value="5"/>
</dbReference>
<dbReference type="PRINTS" id="PR00011">
    <property type="entry name" value="EGFLAMININ"/>
</dbReference>
<name>A0A8X8BKN5_POLSE</name>
<evidence type="ECO:0000256" key="20">
    <source>
        <dbReference type="ARBA" id="ARBA00023292"/>
    </source>
</evidence>
<evidence type="ECO:0000313" key="34">
    <source>
        <dbReference type="EMBL" id="KAG2458936.1"/>
    </source>
</evidence>
<dbReference type="InterPro" id="IPR003884">
    <property type="entry name" value="FacI_MAC"/>
</dbReference>
<evidence type="ECO:0000259" key="28">
    <source>
        <dbReference type="PROSITE" id="PS50025"/>
    </source>
</evidence>
<feature type="disulfide bond" evidence="21">
    <location>
        <begin position="1648"/>
        <end position="1657"/>
    </location>
</feature>
<feature type="non-terminal residue" evidence="34">
    <location>
        <position position="1"/>
    </location>
</feature>
<dbReference type="PROSITE" id="PS50024">
    <property type="entry name" value="SEA"/>
    <property type="match status" value="1"/>
</dbReference>
<dbReference type="SMART" id="SM00194">
    <property type="entry name" value="PTPc"/>
    <property type="match status" value="1"/>
</dbReference>
<dbReference type="SMART" id="SM00180">
    <property type="entry name" value="EGF_Lam"/>
    <property type="match status" value="2"/>
</dbReference>
<evidence type="ECO:0000256" key="1">
    <source>
        <dbReference type="ARBA" id="ARBA00004162"/>
    </source>
</evidence>
<dbReference type="FunFam" id="2.10.25.10:FF:000140">
    <property type="entry name" value="Transmembrane agrin"/>
    <property type="match status" value="1"/>
</dbReference>
<feature type="domain" description="Kazal-like" evidence="33">
    <location>
        <begin position="334"/>
        <end position="388"/>
    </location>
</feature>
<keyword evidence="17" id="KW-0472">Membrane</keyword>
<keyword evidence="14" id="KW-0106">Calcium</keyword>
<dbReference type="PROSITE" id="PS01248">
    <property type="entry name" value="EGF_LAM_1"/>
    <property type="match status" value="1"/>
</dbReference>
<dbReference type="InterPro" id="IPR001881">
    <property type="entry name" value="EGF-like_Ca-bd_dom"/>
</dbReference>
<evidence type="ECO:0000256" key="5">
    <source>
        <dbReference type="ARBA" id="ARBA00022473"/>
    </source>
</evidence>
<evidence type="ECO:0000256" key="8">
    <source>
        <dbReference type="ARBA" id="ARBA00022536"/>
    </source>
</evidence>
<dbReference type="Proteomes" id="UP000886611">
    <property type="component" value="Unassembled WGS sequence"/>
</dbReference>
<feature type="disulfide bond" evidence="23">
    <location>
        <begin position="644"/>
        <end position="656"/>
    </location>
</feature>
<dbReference type="SMART" id="SM00181">
    <property type="entry name" value="EGF"/>
    <property type="match status" value="6"/>
</dbReference>
<keyword evidence="15" id="KW-0904">Protein phosphatase</keyword>
<dbReference type="EMBL" id="JAATIS010005477">
    <property type="protein sequence ID" value="KAG2458936.1"/>
    <property type="molecule type" value="Genomic_DNA"/>
</dbReference>
<feature type="domain" description="Tyrosine-protein phosphatase" evidence="31">
    <location>
        <begin position="1966"/>
        <end position="2239"/>
    </location>
</feature>
<dbReference type="SUPFAM" id="SSF57196">
    <property type="entry name" value="EGF/Laminin"/>
    <property type="match status" value="2"/>
</dbReference>
<dbReference type="PROSITE" id="PS50026">
    <property type="entry name" value="EGF_3"/>
    <property type="match status" value="3"/>
</dbReference>
<dbReference type="InterPro" id="IPR000082">
    <property type="entry name" value="SEA_dom"/>
</dbReference>
<dbReference type="SMART" id="SM00057">
    <property type="entry name" value="FIMAC"/>
    <property type="match status" value="5"/>
</dbReference>
<evidence type="ECO:0000259" key="29">
    <source>
        <dbReference type="PROSITE" id="PS50026"/>
    </source>
</evidence>
<dbReference type="SMART" id="SM00404">
    <property type="entry name" value="PTPc_motif"/>
    <property type="match status" value="1"/>
</dbReference>
<dbReference type="SMART" id="SM00200">
    <property type="entry name" value="SEA"/>
    <property type="match status" value="1"/>
</dbReference>
<feature type="domain" description="Kazal-like" evidence="33">
    <location>
        <begin position="47"/>
        <end position="95"/>
    </location>
</feature>
<dbReference type="Pfam" id="PF00053">
    <property type="entry name" value="EGF_laminin"/>
    <property type="match status" value="2"/>
</dbReference>
<dbReference type="Pfam" id="PF01390">
    <property type="entry name" value="SEA"/>
    <property type="match status" value="1"/>
</dbReference>
<evidence type="ECO:0000256" key="24">
    <source>
        <dbReference type="SAM" id="MobiDB-lite"/>
    </source>
</evidence>
<feature type="chain" id="PRO_5036472103" description="Agrin" evidence="25">
    <location>
        <begin position="22"/>
        <end position="2281"/>
    </location>
</feature>
<comment type="caution">
    <text evidence="34">The sequence shown here is derived from an EMBL/GenBank/DDBJ whole genome shotgun (WGS) entry which is preliminary data.</text>
</comment>
<feature type="domain" description="EGF-like" evidence="29">
    <location>
        <begin position="1182"/>
        <end position="1218"/>
    </location>
</feature>
<keyword evidence="7" id="KW-0963">Cytoplasm</keyword>
<dbReference type="InterPro" id="IPR002049">
    <property type="entry name" value="LE_dom"/>
</dbReference>
<dbReference type="InterPro" id="IPR000980">
    <property type="entry name" value="SH2"/>
</dbReference>
<feature type="region of interest" description="Disordered" evidence="24">
    <location>
        <begin position="1168"/>
        <end position="1190"/>
    </location>
</feature>
<reference evidence="34 35" key="1">
    <citation type="journal article" date="2021" name="Cell">
        <title>Tracing the genetic footprints of vertebrate landing in non-teleost ray-finned fishes.</title>
        <authorList>
            <person name="Bi X."/>
            <person name="Wang K."/>
            <person name="Yang L."/>
            <person name="Pan H."/>
            <person name="Jiang H."/>
            <person name="Wei Q."/>
            <person name="Fang M."/>
            <person name="Yu H."/>
            <person name="Zhu C."/>
            <person name="Cai Y."/>
            <person name="He Y."/>
            <person name="Gan X."/>
            <person name="Zeng H."/>
            <person name="Yu D."/>
            <person name="Zhu Y."/>
            <person name="Jiang H."/>
            <person name="Qiu Q."/>
            <person name="Yang H."/>
            <person name="Zhang Y.E."/>
            <person name="Wang W."/>
            <person name="Zhu M."/>
            <person name="He S."/>
            <person name="Zhang G."/>
        </authorList>
    </citation>
    <scope>NUCLEOTIDE SEQUENCE [LARGE SCALE GENOMIC DNA]</scope>
    <source>
        <strain evidence="34">Bchr_013</strain>
    </source>
</reference>
<dbReference type="Pfam" id="PF00050">
    <property type="entry name" value="Kazal_1"/>
    <property type="match status" value="1"/>
</dbReference>
<feature type="domain" description="EGF-like" evidence="29">
    <location>
        <begin position="1620"/>
        <end position="1658"/>
    </location>
</feature>
<feature type="domain" description="Laminin G" evidence="28">
    <location>
        <begin position="1669"/>
        <end position="1822"/>
    </location>
</feature>
<keyword evidence="13" id="KW-0378">Hydrolase</keyword>
<dbReference type="GO" id="GO:0030971">
    <property type="term" value="F:receptor tyrosine kinase binding"/>
    <property type="evidence" value="ECO:0007669"/>
    <property type="project" value="TreeGrafter"/>
</dbReference>
<dbReference type="PROSITE" id="PS51465">
    <property type="entry name" value="KAZAL_2"/>
    <property type="match status" value="9"/>
</dbReference>
<evidence type="ECO:0000259" key="30">
    <source>
        <dbReference type="PROSITE" id="PS50027"/>
    </source>
</evidence>
<dbReference type="PANTHER" id="PTHR46559:SF7">
    <property type="entry name" value="PROTEIN-TYROSINE-PHOSPHATASE"/>
    <property type="match status" value="1"/>
</dbReference>
<dbReference type="InterPro" id="IPR036058">
    <property type="entry name" value="Kazal_dom_sf"/>
</dbReference>
<evidence type="ECO:0000256" key="13">
    <source>
        <dbReference type="ARBA" id="ARBA00022801"/>
    </source>
</evidence>
<dbReference type="SMART" id="SM00252">
    <property type="entry name" value="SH2"/>
    <property type="match status" value="1"/>
</dbReference>
<keyword evidence="11" id="KW-0677">Repeat</keyword>
<evidence type="ECO:0000256" key="15">
    <source>
        <dbReference type="ARBA" id="ARBA00022912"/>
    </source>
</evidence>
<accession>A0A8X8BKN5</accession>
<keyword evidence="19" id="KW-0325">Glycoprotein</keyword>
<feature type="disulfide bond" evidence="23">
    <location>
        <begin position="646"/>
        <end position="663"/>
    </location>
</feature>
<dbReference type="InterPro" id="IPR000742">
    <property type="entry name" value="EGF"/>
</dbReference>
<dbReference type="Gene3D" id="3.30.70.960">
    <property type="entry name" value="SEA domain"/>
    <property type="match status" value="1"/>
</dbReference>
<feature type="disulfide bond" evidence="23">
    <location>
        <begin position="698"/>
        <end position="710"/>
    </location>
</feature>
<evidence type="ECO:0000256" key="7">
    <source>
        <dbReference type="ARBA" id="ARBA00022490"/>
    </source>
</evidence>
<feature type="domain" description="Kazal-like" evidence="33">
    <location>
        <begin position="766"/>
        <end position="822"/>
    </location>
</feature>
<dbReference type="PRINTS" id="PR00700">
    <property type="entry name" value="PRTYPHPHTASE"/>
</dbReference>
<dbReference type="CDD" id="cd00110">
    <property type="entry name" value="LamG"/>
    <property type="match status" value="3"/>
</dbReference>
<dbReference type="PANTHER" id="PTHR46559">
    <property type="entry name" value="TYROSINE-PROTEIN PHOSPHATASE NON-RECEPTOR TYPE 11"/>
    <property type="match status" value="1"/>
</dbReference>
<feature type="disulfide bond" evidence="23">
    <location>
        <begin position="665"/>
        <end position="674"/>
    </location>
</feature>
<dbReference type="PROSITE" id="PS00383">
    <property type="entry name" value="TYR_PHOSPHATASE_1"/>
    <property type="match status" value="1"/>
</dbReference>
<dbReference type="FunFam" id="3.90.190.10:FF:000018">
    <property type="entry name" value="Tyrosine-protein phosphatase non-receptor type"/>
    <property type="match status" value="1"/>
</dbReference>
<evidence type="ECO:0000256" key="11">
    <source>
        <dbReference type="ARBA" id="ARBA00022737"/>
    </source>
</evidence>
<keyword evidence="18 21" id="KW-1015">Disulfide bond</keyword>
<evidence type="ECO:0000256" key="18">
    <source>
        <dbReference type="ARBA" id="ARBA00023157"/>
    </source>
</evidence>
<evidence type="ECO:0000256" key="22">
    <source>
        <dbReference type="PROSITE-ProRule" id="PRU00191"/>
    </source>
</evidence>
<dbReference type="FunFam" id="2.10.25.10:FF:000134">
    <property type="entry name" value="Transmembrane agrin"/>
    <property type="match status" value="1"/>
</dbReference>
<evidence type="ECO:0000256" key="9">
    <source>
        <dbReference type="ARBA" id="ARBA00022692"/>
    </source>
</evidence>
<dbReference type="FunFam" id="2.60.120.200:FF:000045">
    <property type="entry name" value="Transmembrane agrin"/>
    <property type="match status" value="1"/>
</dbReference>
<dbReference type="GO" id="GO:0005509">
    <property type="term" value="F:calcium ion binding"/>
    <property type="evidence" value="ECO:0007669"/>
    <property type="project" value="InterPro"/>
</dbReference>
<feature type="domain" description="Kazal-like" evidence="33">
    <location>
        <begin position="555"/>
        <end position="603"/>
    </location>
</feature>
<dbReference type="CDD" id="cd09931">
    <property type="entry name" value="SH2_C-SH2_SHP_like"/>
    <property type="match status" value="1"/>
</dbReference>
<evidence type="ECO:0000256" key="10">
    <source>
        <dbReference type="ARBA" id="ARBA00022723"/>
    </source>
</evidence>
<gene>
    <name evidence="34" type="primary">Agrn</name>
    <name evidence="34" type="ORF">GTO96_0018931</name>
</gene>
<keyword evidence="16 22" id="KW-0727">SH2 domain</keyword>
<dbReference type="InterPro" id="IPR003645">
    <property type="entry name" value="Fol_N"/>
</dbReference>
<dbReference type="PRINTS" id="PR00401">
    <property type="entry name" value="SH2DOMAIN"/>
</dbReference>
<dbReference type="InterPro" id="IPR001791">
    <property type="entry name" value="Laminin_G"/>
</dbReference>
<dbReference type="Gene3D" id="2.10.25.10">
    <property type="entry name" value="Laminin"/>
    <property type="match status" value="5"/>
</dbReference>
<evidence type="ECO:0000256" key="14">
    <source>
        <dbReference type="ARBA" id="ARBA00022837"/>
    </source>
</evidence>
<feature type="domain" description="Kazal-like" evidence="33">
    <location>
        <begin position="122"/>
        <end position="170"/>
    </location>
</feature>
<dbReference type="SUPFAM" id="SSF100895">
    <property type="entry name" value="Kazal-type serine protease inhibitors"/>
    <property type="match status" value="9"/>
</dbReference>
<evidence type="ECO:0000256" key="23">
    <source>
        <dbReference type="PROSITE-ProRule" id="PRU00460"/>
    </source>
</evidence>
<comment type="caution">
    <text evidence="21">Lacks conserved residue(s) required for the propagation of feature annotation.</text>
</comment>
<organism evidence="34 35">
    <name type="scientific">Polypterus senegalus</name>
    <name type="common">Senegal bichir</name>
    <dbReference type="NCBI Taxonomy" id="55291"/>
    <lineage>
        <taxon>Eukaryota</taxon>
        <taxon>Metazoa</taxon>
        <taxon>Chordata</taxon>
        <taxon>Craniata</taxon>
        <taxon>Vertebrata</taxon>
        <taxon>Euteleostomi</taxon>
        <taxon>Actinopterygii</taxon>
        <taxon>Polypteriformes</taxon>
        <taxon>Polypteridae</taxon>
        <taxon>Polypterus</taxon>
    </lineage>
</organism>
<dbReference type="PROSITE" id="PS50056">
    <property type="entry name" value="TYR_PHOSPHATASE_2"/>
    <property type="match status" value="1"/>
</dbReference>
<dbReference type="SUPFAM" id="SSF55550">
    <property type="entry name" value="SH2 domain"/>
    <property type="match status" value="2"/>
</dbReference>
<feature type="domain" description="Laminin EGF-like" evidence="30">
    <location>
        <begin position="698"/>
        <end position="744"/>
    </location>
</feature>
<sequence length="2281" mass="250846">MFSIQTLTRIFLPCFFHCIFAVCRGMLCGFGAVCEKDATDPSKGTCHCKKIVCPSVVAPVCGSDYSTYSNECELEKAQCNNQRRIKVIRKGPCASKDPCAKVNCTYGSSCIQSSDGHSAKCVCPTSCALQHEKIVCGSDGKDYRNECELNKYACDNQKNIKMMFQSPCDTCKDQQNNFSISCRVNPRSRARMILERPETCPPKNDPLCASDGETYENECRMMRSSRIKGVELLKIHSGRCQPQDKCTEECKYNAVCLNRRLMPRCSCDGFECDGSFRPLCGRDGKTYNNDCERKKAECHQKRDIYVKHEGPCDLDVPSPCHKKTCEFGSVCVVKNNEAVCECPDVCTQPPDTICGDDDQTYGNKCEMEAMSCVFQKEIKIKHKGPCEACGKCQFGAICETATGKCVCSTECVPSKQPVCGTDGITYPNECELHVHACTQKRDIQVAAQGECRTCGGTLCSFGANCVDNRCLCPHCEHQPFSPVCGSDGITYDNLCEMQVTSCQLKKTIEVAKAGRCDEDCGSGGSGSGEDSSCEQERCKRFGGSWDEDTEDDRCICEFLCDNVPRNQLCGTDRRTYSNECEVKKTRCEKKEDIQVLSQGPCGAAPVTSAPTAMTQHCSQTVYGCCSDNVTAALGVGLAGCPSTCLCNKYGSYGGTCDPTTGQCSCKPGVGGLKCDRCEPSFWNFRGIVTENESGCTPCSCDPVGSVRDDCEQMTGLCSCKSGVTGMKCNLCADGSKMGANGCDKGPAPPKSCAMLKCQFGAMCQETNGTAQCKCPSIECTDKNRTKVCGSDGVTYADQCQLKAIACRQGMDITIKHLGQCQETIPHAAQTTGPLPTHPPTRAATTTPSLSSENNEDEPVTESSLSEVEAPAPARTHQATTPPPAHLNTPTPGSTSPTTPSPSLPFEESGSGESSGVDDLEASGEASGFEPMEPTKAVSTLTPITLAERSSCDNTVFGCCPDGKTAASDAEGSNCPPTKEFQGVLILEEIEGQEVFYTPEMADPKSELFGETARSIESALTDLFRNSDVEKDFLSVRVRDLGPSGSIRTTIETHFDPATTYTAQNVQKALLKQLKTTNKKAISVKKPEQDHIRIMDFDWVPTPFVTTTTTTTAATTVPPTTMRVTLPASVTNIATTRWRLTTTPRANTRRPPNRKLPVAVLTTEALMTTTPPTTTTSISSRRPAKPCSSHPCQHGGTCENIGKDFTCICPAGRGGAVCEKLVKYYIPAFGGKSYLAFKMMKAYHTVRIAMEFRSSEANGLLLYNGQNQGKDFISLTLVNNFVELRFNTGSGTGIITSKQRIEPGKWHQVVVNRNRRTGMLSVDGEPLVSGESPTGTDGLNLDTDLFIGGAPDDQMAVVTERTSSTSGLVGCIRMLDVNNQLYNLQEKGEDVLYGTGVGECGNNPCHPNPCKNGAKCQVKEAEMFHCQCVNGFVEMPHDSTKAFIPQFTGDSFLELKGMQTYGVELREKLIVTVTFLAKDLTGMIFYNGQKTDGKGDFISLALNDGILEFRYDLGKGPAVIRSKEKIKPNVWNAVTVERSGRKGEIKVNNRIQAKGESPDQHTELNLKEPLYVGGAPDFSKLARAASINTGFTGAVQEIKLNGVAVLKESNAKKSIDVSIYEGHSCSRSPSVCLNGGECLPKLHDYECRCQHGFLGKHCENAIIEKSAGDAEALAFDGHTFIEYQNGVSKSEKALLVNAFEISIKTEATQGLILWSGKGVERSDYIALAIVDGHVQMTYDLGSKPVVLRSTIPVNTNKWIRIKATRRGDEVTHIKIQNSGDYYDLYGGEKFATLAELVQYYTEQQDLLREKNGDVIELKYPLNCKDPTSERWYHGHLSGKDAEKLLMEKGKAGSFLVRESQSKPGDFVLSVLTNEEKHENVERKTKVTHVMIRYQQNGKYDVGGGEQFDTLTDLVEHYKKNPMVEKSGIVVHLKQPFNTTRINAANIENRVKELNKVADNMEKPKQGFWEEFEMLQQQECKLLYPRKEGQRPENKSKNRYKNILPFDTTRVELKETDPEILGSDYINANYIQSVQEDSRQLCKGKVFIATQGCLQNTVKDFWKMVYQENTHVIVMTTKEVERGRNKCVRYWPDMEATKEYGSLQVRNIEERTAQDYVLRKLEVSCLNRDEPHRYIWHYQYLSWPDHGVPNEPGGVLSFLEQVNRTQQSIPDTGPIVVHCSAGIGRTGTIIVIDILIDIINRQGLDCDIDIPKTIQMVRRQRSGMVQTEAQYKFIYMAVQQYIDTAQKRLEEEQFALTTSASFNSVAGATVLAKAMRGQVMNSP</sequence>
<feature type="domain" description="Laminin EGF-like" evidence="30">
    <location>
        <begin position="644"/>
        <end position="697"/>
    </location>
</feature>
<evidence type="ECO:0000256" key="25">
    <source>
        <dbReference type="SAM" id="SignalP"/>
    </source>
</evidence>
<dbReference type="Pfam" id="PF00054">
    <property type="entry name" value="Laminin_G_1"/>
    <property type="match status" value="3"/>
</dbReference>
<feature type="domain" description="EGF-like" evidence="29">
    <location>
        <begin position="1400"/>
        <end position="1438"/>
    </location>
</feature>
<dbReference type="FunFam" id="3.30.60.30:FF:000008">
    <property type="entry name" value="Transmembrane agrin"/>
    <property type="match status" value="1"/>
</dbReference>
<dbReference type="SUPFAM" id="SSF49899">
    <property type="entry name" value="Concanavalin A-like lectins/glucanases"/>
    <property type="match status" value="3"/>
</dbReference>
<dbReference type="InterPro" id="IPR029021">
    <property type="entry name" value="Prot-tyrosine_phosphatase-like"/>
</dbReference>
<protein>
    <recommendedName>
        <fullName evidence="4">Agrin</fullName>
        <ecNumber evidence="3">3.1.3.48</ecNumber>
    </recommendedName>
</protein>
<evidence type="ECO:0000256" key="12">
    <source>
        <dbReference type="ARBA" id="ARBA00022782"/>
    </source>
</evidence>